<feature type="region of interest" description="Disordered" evidence="1">
    <location>
        <begin position="1"/>
        <end position="416"/>
    </location>
</feature>
<feature type="compositionally biased region" description="Basic and acidic residues" evidence="1">
    <location>
        <begin position="106"/>
        <end position="117"/>
    </location>
</feature>
<sequence>MSGFRGVMKDGWHPKGKDGGQESWRRDFKGIDQVAGWLGKGKDTTPREEHVSRPLSSLKDPASFGPPPKHINYHGAAAVPNRTTPDRTGLGAPLSQEQIQQQNARLEAEHYAQEQESQKPPPPPRPYVADTTGLATNNLPPPPVRRINSPAQSTTSSSSRPMPSLPPRLPARRNSPSQPSTPPPAYSPTQEPEPEAHGFLNQHATSRLSQAGVSVPGLGIGGTNAGRDSAPPTSSRTAAPVNELQSRFSRMSTTSAATSQEDPAPGTTMTSHQSGQNQFASESGTNNTRSIGSRINDFRDRHSDQIDAGKKHLDTGKKKISGVNEKYQITNRINGKINGYLDRPGNNNNRSSPAPPPPPPHTGSNRPSIASPPSLGKKKPPPPPPPKKPGMRTTPLSPVDAQSPLPPPLPLGTKPR</sequence>
<name>A0A443HW25_BYSSP</name>
<feature type="compositionally biased region" description="Polar residues" evidence="1">
    <location>
        <begin position="202"/>
        <end position="212"/>
    </location>
</feature>
<feature type="compositionally biased region" description="Polar residues" evidence="1">
    <location>
        <begin position="95"/>
        <end position="104"/>
    </location>
</feature>
<dbReference type="EMBL" id="RCNU01000004">
    <property type="protein sequence ID" value="RWQ96028.1"/>
    <property type="molecule type" value="Genomic_DNA"/>
</dbReference>
<proteinExistence type="predicted"/>
<evidence type="ECO:0000256" key="1">
    <source>
        <dbReference type="SAM" id="MobiDB-lite"/>
    </source>
</evidence>
<evidence type="ECO:0008006" key="4">
    <source>
        <dbReference type="Google" id="ProtNLM"/>
    </source>
</evidence>
<dbReference type="Proteomes" id="UP000283841">
    <property type="component" value="Unassembled WGS sequence"/>
</dbReference>
<dbReference type="STRING" id="264951.A0A443HW25"/>
<feature type="compositionally biased region" description="Basic and acidic residues" evidence="1">
    <location>
        <begin position="7"/>
        <end position="30"/>
    </location>
</feature>
<comment type="caution">
    <text evidence="2">The sequence shown here is derived from an EMBL/GenBank/DDBJ whole genome shotgun (WGS) entry which is preliminary data.</text>
</comment>
<reference evidence="2 3" key="1">
    <citation type="journal article" date="2018" name="Front. Microbiol.">
        <title>Genomic and genetic insights into a cosmopolitan fungus, Paecilomyces variotii (Eurotiales).</title>
        <authorList>
            <person name="Urquhart A.S."/>
            <person name="Mondo S.J."/>
            <person name="Makela M.R."/>
            <person name="Hane J.K."/>
            <person name="Wiebenga A."/>
            <person name="He G."/>
            <person name="Mihaltcheva S."/>
            <person name="Pangilinan J."/>
            <person name="Lipzen A."/>
            <person name="Barry K."/>
            <person name="de Vries R.P."/>
            <person name="Grigoriev I.V."/>
            <person name="Idnurm A."/>
        </authorList>
    </citation>
    <scope>NUCLEOTIDE SEQUENCE [LARGE SCALE GENOMIC DNA]</scope>
    <source>
        <strain evidence="2 3">CBS 101075</strain>
    </source>
</reference>
<protein>
    <recommendedName>
        <fullName evidence="4">Glyceraldehyde 3-phosphate dehydrogenase</fullName>
    </recommendedName>
</protein>
<feature type="compositionally biased region" description="Low complexity" evidence="1">
    <location>
        <begin position="343"/>
        <end position="352"/>
    </location>
</feature>
<evidence type="ECO:0000313" key="2">
    <source>
        <dbReference type="EMBL" id="RWQ96028.1"/>
    </source>
</evidence>
<feature type="compositionally biased region" description="Basic and acidic residues" evidence="1">
    <location>
        <begin position="40"/>
        <end position="52"/>
    </location>
</feature>
<feature type="compositionally biased region" description="Basic and acidic residues" evidence="1">
    <location>
        <begin position="296"/>
        <end position="317"/>
    </location>
</feature>
<dbReference type="AlphaFoldDB" id="A0A443HW25"/>
<feature type="compositionally biased region" description="Low complexity" evidence="1">
    <location>
        <begin position="148"/>
        <end position="162"/>
    </location>
</feature>
<accession>A0A443HW25</accession>
<keyword evidence="3" id="KW-1185">Reference proteome</keyword>
<dbReference type="RefSeq" id="XP_028485673.1">
    <property type="nucleotide sequence ID" value="XM_028628944.1"/>
</dbReference>
<organism evidence="2 3">
    <name type="scientific">Byssochlamys spectabilis</name>
    <name type="common">Paecilomyces variotii</name>
    <dbReference type="NCBI Taxonomy" id="264951"/>
    <lineage>
        <taxon>Eukaryota</taxon>
        <taxon>Fungi</taxon>
        <taxon>Dikarya</taxon>
        <taxon>Ascomycota</taxon>
        <taxon>Pezizomycotina</taxon>
        <taxon>Eurotiomycetes</taxon>
        <taxon>Eurotiomycetidae</taxon>
        <taxon>Eurotiales</taxon>
        <taxon>Thermoascaceae</taxon>
        <taxon>Paecilomyces</taxon>
    </lineage>
</organism>
<dbReference type="GeneID" id="39598221"/>
<feature type="compositionally biased region" description="Polar residues" evidence="1">
    <location>
        <begin position="231"/>
        <end position="293"/>
    </location>
</feature>
<gene>
    <name evidence="2" type="ORF">C8Q69DRAFT_443767</name>
</gene>
<dbReference type="VEuPathDB" id="FungiDB:C8Q69DRAFT_443767"/>
<evidence type="ECO:0000313" key="3">
    <source>
        <dbReference type="Proteomes" id="UP000283841"/>
    </source>
</evidence>